<accession>A0A1I4F565</accession>
<dbReference type="STRING" id="1123062.SAMN02745775_12147"/>
<evidence type="ECO:0000256" key="1">
    <source>
        <dbReference type="ARBA" id="ARBA00003159"/>
    </source>
</evidence>
<feature type="transmembrane region" description="Helical" evidence="10">
    <location>
        <begin position="195"/>
        <end position="219"/>
    </location>
</feature>
<organism evidence="12 13">
    <name type="scientific">Falsiroseomonas stagni DSM 19981</name>
    <dbReference type="NCBI Taxonomy" id="1123062"/>
    <lineage>
        <taxon>Bacteria</taxon>
        <taxon>Pseudomonadati</taxon>
        <taxon>Pseudomonadota</taxon>
        <taxon>Alphaproteobacteria</taxon>
        <taxon>Acetobacterales</taxon>
        <taxon>Roseomonadaceae</taxon>
        <taxon>Falsiroseomonas</taxon>
    </lineage>
</organism>
<dbReference type="CDD" id="cd06261">
    <property type="entry name" value="TM_PBP2"/>
    <property type="match status" value="1"/>
</dbReference>
<evidence type="ECO:0000313" key="12">
    <source>
        <dbReference type="EMBL" id="SFL11541.1"/>
    </source>
</evidence>
<feature type="transmembrane region" description="Helical" evidence="10">
    <location>
        <begin position="139"/>
        <end position="158"/>
    </location>
</feature>
<comment type="subcellular location">
    <subcellularLocation>
        <location evidence="2">Cell inner membrane</location>
        <topology evidence="2">Multi-pass membrane protein</topology>
    </subcellularLocation>
    <subcellularLocation>
        <location evidence="10">Cell membrane</location>
        <topology evidence="10">Multi-pass membrane protein</topology>
    </subcellularLocation>
</comment>
<feature type="transmembrane region" description="Helical" evidence="10">
    <location>
        <begin position="20"/>
        <end position="43"/>
    </location>
</feature>
<keyword evidence="9 10" id="KW-0472">Membrane</keyword>
<evidence type="ECO:0000256" key="6">
    <source>
        <dbReference type="ARBA" id="ARBA00022692"/>
    </source>
</evidence>
<dbReference type="Pfam" id="PF00528">
    <property type="entry name" value="BPD_transp_1"/>
    <property type="match status" value="1"/>
</dbReference>
<dbReference type="PROSITE" id="PS50928">
    <property type="entry name" value="ABC_TM1"/>
    <property type="match status" value="1"/>
</dbReference>
<feature type="transmembrane region" description="Helical" evidence="10">
    <location>
        <begin position="107"/>
        <end position="133"/>
    </location>
</feature>
<evidence type="ECO:0000256" key="9">
    <source>
        <dbReference type="ARBA" id="ARBA00023136"/>
    </source>
</evidence>
<dbReference type="PANTHER" id="PTHR30614">
    <property type="entry name" value="MEMBRANE COMPONENT OF AMINO ACID ABC TRANSPORTER"/>
    <property type="match status" value="1"/>
</dbReference>
<proteinExistence type="inferred from homology"/>
<dbReference type="InterPro" id="IPR043429">
    <property type="entry name" value="ArtM/GltK/GlnP/TcyL/YhdX-like"/>
</dbReference>
<comment type="function">
    <text evidence="1">Part of the binding-protein-dependent transport system for glutamine; probably responsible for the translocation of the substrate across the membrane.</text>
</comment>
<evidence type="ECO:0000256" key="2">
    <source>
        <dbReference type="ARBA" id="ARBA00004429"/>
    </source>
</evidence>
<keyword evidence="13" id="KW-1185">Reference proteome</keyword>
<evidence type="ECO:0000259" key="11">
    <source>
        <dbReference type="PROSITE" id="PS50928"/>
    </source>
</evidence>
<dbReference type="PANTHER" id="PTHR30614:SF20">
    <property type="entry name" value="GLUTAMINE TRANSPORT SYSTEM PERMEASE PROTEIN GLNP"/>
    <property type="match status" value="1"/>
</dbReference>
<dbReference type="InterPro" id="IPR010065">
    <property type="entry name" value="AA_ABC_transptr_permease_3TM"/>
</dbReference>
<reference evidence="12 13" key="1">
    <citation type="submission" date="2016-10" db="EMBL/GenBank/DDBJ databases">
        <authorList>
            <person name="de Groot N.N."/>
        </authorList>
    </citation>
    <scope>NUCLEOTIDE SEQUENCE [LARGE SCALE GENOMIC DNA]</scope>
    <source>
        <strain evidence="12 13">DSM 19981</strain>
    </source>
</reference>
<keyword evidence="7" id="KW-0029">Amino-acid transport</keyword>
<dbReference type="Gene3D" id="1.10.3720.10">
    <property type="entry name" value="MetI-like"/>
    <property type="match status" value="1"/>
</dbReference>
<evidence type="ECO:0000256" key="5">
    <source>
        <dbReference type="ARBA" id="ARBA00022475"/>
    </source>
</evidence>
<evidence type="ECO:0000256" key="8">
    <source>
        <dbReference type="ARBA" id="ARBA00022989"/>
    </source>
</evidence>
<comment type="similarity">
    <text evidence="3">Belongs to the binding-protein-dependent transport system permease family. HisMQ subfamily.</text>
</comment>
<keyword evidence="5" id="KW-1003">Cell membrane</keyword>
<dbReference type="GO" id="GO:0022857">
    <property type="term" value="F:transmembrane transporter activity"/>
    <property type="evidence" value="ECO:0007669"/>
    <property type="project" value="InterPro"/>
</dbReference>
<dbReference type="GO" id="GO:0043190">
    <property type="term" value="C:ATP-binding cassette (ABC) transporter complex"/>
    <property type="evidence" value="ECO:0007669"/>
    <property type="project" value="InterPro"/>
</dbReference>
<dbReference type="Proteomes" id="UP000199473">
    <property type="component" value="Unassembled WGS sequence"/>
</dbReference>
<feature type="transmembrane region" description="Helical" evidence="10">
    <location>
        <begin position="71"/>
        <end position="95"/>
    </location>
</feature>
<keyword evidence="4 10" id="KW-0813">Transport</keyword>
<sequence>MRPPPAAARWRQRRRALLDIAQFAVFAAGLVWLVASGAAGMGYNWQWHRVPRHLFQVFEGEFFPGPLLKGLVVTLEISAIALVLTIVIGLGAAILRLSGSVAGRWIVLAYVEAIRNTPLLVQLYIVYFILAPILGLDRFWAGVLALAIFEGAFAAEIFRGGIQAVRLGQWEAAWTLGLTRAQAYRLIVLPQALRVILPPLAGLGVSLIKHSAIVSVIAIFDLTNEGRNVISDTFMTFEIWLTVAALYLCVTVTLSLAVQGLERRLRGTVA</sequence>
<feature type="domain" description="ABC transmembrane type-1" evidence="11">
    <location>
        <begin position="71"/>
        <end position="258"/>
    </location>
</feature>
<dbReference type="EMBL" id="FOSQ01000021">
    <property type="protein sequence ID" value="SFL11541.1"/>
    <property type="molecule type" value="Genomic_DNA"/>
</dbReference>
<name>A0A1I4F565_9PROT</name>
<evidence type="ECO:0000256" key="3">
    <source>
        <dbReference type="ARBA" id="ARBA00010072"/>
    </source>
</evidence>
<evidence type="ECO:0000256" key="10">
    <source>
        <dbReference type="RuleBase" id="RU363032"/>
    </source>
</evidence>
<dbReference type="InterPro" id="IPR035906">
    <property type="entry name" value="MetI-like_sf"/>
</dbReference>
<gene>
    <name evidence="12" type="ORF">SAMN02745775_12147</name>
</gene>
<dbReference type="NCBIfam" id="TIGR01726">
    <property type="entry name" value="HEQRo_perm_3TM"/>
    <property type="match status" value="1"/>
</dbReference>
<evidence type="ECO:0000313" key="13">
    <source>
        <dbReference type="Proteomes" id="UP000199473"/>
    </source>
</evidence>
<evidence type="ECO:0000256" key="7">
    <source>
        <dbReference type="ARBA" id="ARBA00022970"/>
    </source>
</evidence>
<keyword evidence="8 10" id="KW-1133">Transmembrane helix</keyword>
<protein>
    <submittedName>
        <fullName evidence="12">Amino acid ABC transporter membrane protein 1, PAAT family (TC 3.A.1.3.-)</fullName>
    </submittedName>
</protein>
<dbReference type="RefSeq" id="WP_217648874.1">
    <property type="nucleotide sequence ID" value="NZ_FOSQ01000021.1"/>
</dbReference>
<dbReference type="InterPro" id="IPR000515">
    <property type="entry name" value="MetI-like"/>
</dbReference>
<dbReference type="AlphaFoldDB" id="A0A1I4F565"/>
<dbReference type="SUPFAM" id="SSF161098">
    <property type="entry name" value="MetI-like"/>
    <property type="match status" value="1"/>
</dbReference>
<evidence type="ECO:0000256" key="4">
    <source>
        <dbReference type="ARBA" id="ARBA00022448"/>
    </source>
</evidence>
<dbReference type="GO" id="GO:0006865">
    <property type="term" value="P:amino acid transport"/>
    <property type="evidence" value="ECO:0007669"/>
    <property type="project" value="UniProtKB-KW"/>
</dbReference>
<feature type="transmembrane region" description="Helical" evidence="10">
    <location>
        <begin position="239"/>
        <end position="258"/>
    </location>
</feature>
<keyword evidence="6 10" id="KW-0812">Transmembrane</keyword>